<feature type="domain" description="ABC transmembrane type-1" evidence="8">
    <location>
        <begin position="62"/>
        <end position="252"/>
    </location>
</feature>
<reference evidence="10" key="1">
    <citation type="submission" date="2009-09" db="EMBL/GenBank/DDBJ databases">
        <title>The complete chromosome of Desulfohalobium retbaense DSM 5692.</title>
        <authorList>
            <consortium name="US DOE Joint Genome Institute (JGI-PGF)"/>
            <person name="Lucas S."/>
            <person name="Copeland A."/>
            <person name="Lapidus A."/>
            <person name="Glavina del Rio T."/>
            <person name="Dalin E."/>
            <person name="Tice H."/>
            <person name="Bruce D."/>
            <person name="Goodwin L."/>
            <person name="Pitluck S."/>
            <person name="Kyrpides N."/>
            <person name="Mavromatis K."/>
            <person name="Ivanova N."/>
            <person name="Mikhailova N."/>
            <person name="Munk A.C."/>
            <person name="Brettin T."/>
            <person name="Detter J.C."/>
            <person name="Han C."/>
            <person name="Tapia R."/>
            <person name="Larimer F."/>
            <person name="Land M."/>
            <person name="Hauser L."/>
            <person name="Markowitz V."/>
            <person name="Cheng J.-F."/>
            <person name="Hugenholtz P."/>
            <person name="Woyke T."/>
            <person name="Wu D."/>
            <person name="Spring S."/>
            <person name="Klenk H.-P."/>
            <person name="Eisen J.A."/>
        </authorList>
    </citation>
    <scope>NUCLEOTIDE SEQUENCE [LARGE SCALE GENOMIC DNA]</scope>
    <source>
        <strain evidence="10">DSM 5692</strain>
    </source>
</reference>
<comment type="subcellular location">
    <subcellularLocation>
        <location evidence="1 7">Cell membrane</location>
        <topology evidence="1 7">Multi-pass membrane protein</topology>
    </subcellularLocation>
</comment>
<evidence type="ECO:0000256" key="1">
    <source>
        <dbReference type="ARBA" id="ARBA00004651"/>
    </source>
</evidence>
<dbReference type="PROSITE" id="PS50928">
    <property type="entry name" value="ABC_TM1"/>
    <property type="match status" value="1"/>
</dbReference>
<evidence type="ECO:0000256" key="7">
    <source>
        <dbReference type="RuleBase" id="RU363032"/>
    </source>
</evidence>
<dbReference type="Gene3D" id="1.10.3720.10">
    <property type="entry name" value="MetI-like"/>
    <property type="match status" value="1"/>
</dbReference>
<keyword evidence="5 7" id="KW-1133">Transmembrane helix</keyword>
<dbReference type="PANTHER" id="PTHR32243:SF52">
    <property type="entry name" value="ABC TRANSPORTER PERMEASE PROTEIN"/>
    <property type="match status" value="1"/>
</dbReference>
<evidence type="ECO:0000256" key="6">
    <source>
        <dbReference type="ARBA" id="ARBA00023136"/>
    </source>
</evidence>
<dbReference type="SUPFAM" id="SSF161098">
    <property type="entry name" value="MetI-like"/>
    <property type="match status" value="1"/>
</dbReference>
<dbReference type="GO" id="GO:0055085">
    <property type="term" value="P:transmembrane transport"/>
    <property type="evidence" value="ECO:0007669"/>
    <property type="project" value="InterPro"/>
</dbReference>
<evidence type="ECO:0000256" key="4">
    <source>
        <dbReference type="ARBA" id="ARBA00022692"/>
    </source>
</evidence>
<accession>C8X4A7</accession>
<dbReference type="KEGG" id="drt:Dret_2097"/>
<keyword evidence="6 7" id="KW-0472">Membrane</keyword>
<keyword evidence="2 7" id="KW-0813">Transport</keyword>
<organism evidence="9 10">
    <name type="scientific">Desulfohalobium retbaense (strain ATCC 49708 / DSM 5692 / JCM 16813 / HR100)</name>
    <dbReference type="NCBI Taxonomy" id="485915"/>
    <lineage>
        <taxon>Bacteria</taxon>
        <taxon>Pseudomonadati</taxon>
        <taxon>Thermodesulfobacteriota</taxon>
        <taxon>Desulfovibrionia</taxon>
        <taxon>Desulfovibrionales</taxon>
        <taxon>Desulfohalobiaceae</taxon>
        <taxon>Desulfohalobium</taxon>
    </lineage>
</organism>
<feature type="transmembrane region" description="Helical" evidence="7">
    <location>
        <begin position="129"/>
        <end position="149"/>
    </location>
</feature>
<dbReference type="InterPro" id="IPR000515">
    <property type="entry name" value="MetI-like"/>
</dbReference>
<dbReference type="InterPro" id="IPR035906">
    <property type="entry name" value="MetI-like_sf"/>
</dbReference>
<dbReference type="eggNOG" id="COG0395">
    <property type="taxonomic scope" value="Bacteria"/>
</dbReference>
<feature type="transmembrane region" description="Helical" evidence="7">
    <location>
        <begin position="66"/>
        <end position="86"/>
    </location>
</feature>
<dbReference type="OrthoDB" id="9790107at2"/>
<feature type="transmembrane region" description="Helical" evidence="7">
    <location>
        <begin position="98"/>
        <end position="117"/>
    </location>
</feature>
<comment type="similarity">
    <text evidence="7">Belongs to the binding-protein-dependent transport system permease family.</text>
</comment>
<feature type="transmembrane region" description="Helical" evidence="7">
    <location>
        <begin position="178"/>
        <end position="200"/>
    </location>
</feature>
<keyword evidence="3" id="KW-1003">Cell membrane</keyword>
<keyword evidence="4 7" id="KW-0812">Transmembrane</keyword>
<feature type="transmembrane region" description="Helical" evidence="7">
    <location>
        <begin position="231"/>
        <end position="252"/>
    </location>
</feature>
<dbReference type="CDD" id="cd06261">
    <property type="entry name" value="TM_PBP2"/>
    <property type="match status" value="1"/>
</dbReference>
<evidence type="ECO:0000313" key="9">
    <source>
        <dbReference type="EMBL" id="ACV69381.1"/>
    </source>
</evidence>
<reference evidence="9 10" key="2">
    <citation type="journal article" date="2010" name="Stand. Genomic Sci.">
        <title>Complete genome sequence of Desulfohalobium retbaense type strain (HR(100)).</title>
        <authorList>
            <person name="Spring S."/>
            <person name="Nolan M."/>
            <person name="Lapidus A."/>
            <person name="Glavina Del Rio T."/>
            <person name="Copeland A."/>
            <person name="Tice H."/>
            <person name="Cheng J.F."/>
            <person name="Lucas S."/>
            <person name="Land M."/>
            <person name="Chen F."/>
            <person name="Bruce D."/>
            <person name="Goodwin L."/>
            <person name="Pitluck S."/>
            <person name="Ivanova N."/>
            <person name="Mavromatis K."/>
            <person name="Mikhailova N."/>
            <person name="Pati A."/>
            <person name="Chen A."/>
            <person name="Palaniappan K."/>
            <person name="Hauser L."/>
            <person name="Chang Y.J."/>
            <person name="Jeffries C.D."/>
            <person name="Munk C."/>
            <person name="Kiss H."/>
            <person name="Chain P."/>
            <person name="Han C."/>
            <person name="Brettin T."/>
            <person name="Detter J.C."/>
            <person name="Schuler E."/>
            <person name="Goker M."/>
            <person name="Rohde M."/>
            <person name="Bristow J."/>
            <person name="Eisen J.A."/>
            <person name="Markowitz V."/>
            <person name="Hugenholtz P."/>
            <person name="Kyrpides N.C."/>
            <person name="Klenk H.P."/>
        </authorList>
    </citation>
    <scope>NUCLEOTIDE SEQUENCE [LARGE SCALE GENOMIC DNA]</scope>
    <source>
        <strain evidence="9 10">DSM 5692</strain>
    </source>
</reference>
<evidence type="ECO:0000256" key="2">
    <source>
        <dbReference type="ARBA" id="ARBA00022448"/>
    </source>
</evidence>
<proteinExistence type="inferred from homology"/>
<keyword evidence="10" id="KW-1185">Reference proteome</keyword>
<evidence type="ECO:0000256" key="5">
    <source>
        <dbReference type="ARBA" id="ARBA00022989"/>
    </source>
</evidence>
<feature type="transmembrane region" description="Helical" evidence="7">
    <location>
        <begin position="5"/>
        <end position="23"/>
    </location>
</feature>
<evidence type="ECO:0000313" key="10">
    <source>
        <dbReference type="Proteomes" id="UP000001052"/>
    </source>
</evidence>
<dbReference type="STRING" id="485915.Dret_2097"/>
<gene>
    <name evidence="9" type="ordered locus">Dret_2097</name>
</gene>
<dbReference type="HOGENOM" id="CLU_016047_1_2_7"/>
<dbReference type="Proteomes" id="UP000001052">
    <property type="component" value="Chromosome"/>
</dbReference>
<protein>
    <submittedName>
        <fullName evidence="9">Binding-protein-dependent transport systems inner membrane component</fullName>
    </submittedName>
</protein>
<dbReference type="Pfam" id="PF00528">
    <property type="entry name" value="BPD_transp_1"/>
    <property type="match status" value="1"/>
</dbReference>
<evidence type="ECO:0000259" key="8">
    <source>
        <dbReference type="PROSITE" id="PS50928"/>
    </source>
</evidence>
<dbReference type="RefSeq" id="WP_015752522.1">
    <property type="nucleotide sequence ID" value="NC_013223.1"/>
</dbReference>
<dbReference type="InterPro" id="IPR050901">
    <property type="entry name" value="BP-dep_ABC_trans_perm"/>
</dbReference>
<evidence type="ECO:0000256" key="3">
    <source>
        <dbReference type="ARBA" id="ARBA00022475"/>
    </source>
</evidence>
<sequence>MKKRTLGLLAYFIILAVPIYWMINTSLKTDNEILKQLTFWPKDPTLKNYIEIFTSSIWRNSFFNSIVYVCLNVLITLVAAVPGAYAFSRWKFRGDHHLFFWLLTNRMAPAAVFMVPFTELYYTMHIYDTHWAVALAHCLFNIPLAIWILEGFMAGIPREIDETAFIDGYSFGRFFRKVFFPLIAPGIGVAAFLCFTFSWIELILAKALTVTEAKPVVVTLTVGIGAEGVRWGLLAAAGVLTMVPGAIVVYFVRNYLAKGFALGRV</sequence>
<dbReference type="AlphaFoldDB" id="C8X4A7"/>
<dbReference type="EMBL" id="CP001734">
    <property type="protein sequence ID" value="ACV69381.1"/>
    <property type="molecule type" value="Genomic_DNA"/>
</dbReference>
<dbReference type="PANTHER" id="PTHR32243">
    <property type="entry name" value="MALTOSE TRANSPORT SYSTEM PERMEASE-RELATED"/>
    <property type="match status" value="1"/>
</dbReference>
<name>C8X4A7_DESRD</name>
<dbReference type="GO" id="GO:0005886">
    <property type="term" value="C:plasma membrane"/>
    <property type="evidence" value="ECO:0007669"/>
    <property type="project" value="UniProtKB-SubCell"/>
</dbReference>